<dbReference type="KEGG" id="apre:CNX65_06680"/>
<dbReference type="Pfam" id="PF08338">
    <property type="entry name" value="DUF1731"/>
    <property type="match status" value="1"/>
</dbReference>
<evidence type="ECO:0000313" key="5">
    <source>
        <dbReference type="Proteomes" id="UP000218505"/>
    </source>
</evidence>
<feature type="domain" description="NAD-dependent epimerase/dehydratase" evidence="2">
    <location>
        <begin position="3"/>
        <end position="218"/>
    </location>
</feature>
<dbReference type="InterPro" id="IPR010099">
    <property type="entry name" value="SDR39U1"/>
</dbReference>
<dbReference type="PANTHER" id="PTHR11092">
    <property type="entry name" value="SUGAR NUCLEOTIDE EPIMERASE RELATED"/>
    <property type="match status" value="1"/>
</dbReference>
<evidence type="ECO:0000313" key="4">
    <source>
        <dbReference type="EMBL" id="ATE53005.1"/>
    </source>
</evidence>
<feature type="domain" description="DUF1731" evidence="3">
    <location>
        <begin position="246"/>
        <end position="292"/>
    </location>
</feature>
<dbReference type="Gene3D" id="3.40.50.720">
    <property type="entry name" value="NAD(P)-binding Rossmann-like Domain"/>
    <property type="match status" value="1"/>
</dbReference>
<protein>
    <submittedName>
        <fullName evidence="4">TIGR01777 family protein</fullName>
    </submittedName>
</protein>
<gene>
    <name evidence="4" type="ORF">CNX65_06680</name>
</gene>
<dbReference type="InterPro" id="IPR001509">
    <property type="entry name" value="Epimerase_deHydtase"/>
</dbReference>
<dbReference type="EMBL" id="CP023445">
    <property type="protein sequence ID" value="ATE53005.1"/>
    <property type="molecule type" value="Genomic_DNA"/>
</dbReference>
<evidence type="ECO:0000256" key="1">
    <source>
        <dbReference type="ARBA" id="ARBA00009353"/>
    </source>
</evidence>
<dbReference type="Pfam" id="PF01370">
    <property type="entry name" value="Epimerase"/>
    <property type="match status" value="1"/>
</dbReference>
<reference evidence="4" key="1">
    <citation type="submission" date="2017-09" db="EMBL/GenBank/DDBJ databases">
        <title>Complete Genome Sequence of ansamitocin-producing Bacterium Actinosynnema pretiosum X47.</title>
        <authorList>
            <person name="Cao G."/>
            <person name="Zong G."/>
            <person name="Zhong C."/>
            <person name="Fu J."/>
        </authorList>
    </citation>
    <scope>NUCLEOTIDE SEQUENCE [LARGE SCALE GENOMIC DNA]</scope>
    <source>
        <strain evidence="4">X47</strain>
    </source>
</reference>
<keyword evidence="5" id="KW-1185">Reference proteome</keyword>
<proteinExistence type="inferred from homology"/>
<accession>A0A290Z209</accession>
<name>A0A290Z209_9PSEU</name>
<dbReference type="Proteomes" id="UP000218505">
    <property type="component" value="Chromosome"/>
</dbReference>
<organism evidence="4 5">
    <name type="scientific">Actinosynnema pretiosum</name>
    <dbReference type="NCBI Taxonomy" id="42197"/>
    <lineage>
        <taxon>Bacteria</taxon>
        <taxon>Bacillati</taxon>
        <taxon>Actinomycetota</taxon>
        <taxon>Actinomycetes</taxon>
        <taxon>Pseudonocardiales</taxon>
        <taxon>Pseudonocardiaceae</taxon>
        <taxon>Actinosynnema</taxon>
    </lineage>
</organism>
<dbReference type="InterPro" id="IPR013549">
    <property type="entry name" value="DUF1731"/>
</dbReference>
<dbReference type="NCBIfam" id="TIGR01777">
    <property type="entry name" value="yfcH"/>
    <property type="match status" value="1"/>
</dbReference>
<dbReference type="SUPFAM" id="SSF51735">
    <property type="entry name" value="NAD(P)-binding Rossmann-fold domains"/>
    <property type="match status" value="1"/>
</dbReference>
<dbReference type="RefSeq" id="WP_096491977.1">
    <property type="nucleotide sequence ID" value="NZ_CP023445.1"/>
</dbReference>
<sequence length="297" mass="31052">MRVVIAGSSGLIGTSLVAALRAGGHDVLRLVRRRPAAPDERFWDPPSAKIDEGTLERVDAVVNLCGAGVGDRRWNDARKQVLLDSRTTPTEVLAAAVVQHRVPVLVNASAVGFYGDTGEALVDEGTPSGTGFLAALCREWEGATRQAEEAGVRVVKLRTGLVISPSGGLFGKLKPLFSFGLGGRLGSGRQYMPWIALDDVVAAVVHVLETGTVGGPVNLTAPSPVTNAEFTRTLGHALRRPTPWVVPPFALKAVLGGLAEEGVLAGQRAVPKALERSGFTFLHPALGSAVAAAITPR</sequence>
<comment type="similarity">
    <text evidence="1">Belongs to the NAD(P)-dependent epimerase/dehydratase family. SDR39U1 subfamily.</text>
</comment>
<dbReference type="InterPro" id="IPR036291">
    <property type="entry name" value="NAD(P)-bd_dom_sf"/>
</dbReference>
<evidence type="ECO:0000259" key="2">
    <source>
        <dbReference type="Pfam" id="PF01370"/>
    </source>
</evidence>
<evidence type="ECO:0000259" key="3">
    <source>
        <dbReference type="Pfam" id="PF08338"/>
    </source>
</evidence>
<dbReference type="AlphaFoldDB" id="A0A290Z209"/>
<dbReference type="PANTHER" id="PTHR11092:SF0">
    <property type="entry name" value="EPIMERASE FAMILY PROTEIN SDR39U1"/>
    <property type="match status" value="1"/>
</dbReference>